<protein>
    <recommendedName>
        <fullName evidence="2">N-acetylmuramoyl-L-alanine amidase</fullName>
        <ecNumber evidence="2">3.5.1.28</ecNumber>
    </recommendedName>
</protein>
<dbReference type="Pfam" id="PF01520">
    <property type="entry name" value="Amidase_3"/>
    <property type="match status" value="1"/>
</dbReference>
<feature type="domain" description="MurNAc-LAA" evidence="5">
    <location>
        <begin position="395"/>
        <end position="554"/>
    </location>
</feature>
<keyword evidence="7" id="KW-1185">Reference proteome</keyword>
<dbReference type="SMART" id="SM00646">
    <property type="entry name" value="Ami_3"/>
    <property type="match status" value="1"/>
</dbReference>
<dbReference type="EC" id="3.5.1.28" evidence="2"/>
<comment type="caution">
    <text evidence="6">The sequence shown here is derived from an EMBL/GenBank/DDBJ whole genome shotgun (WGS) entry which is preliminary data.</text>
</comment>
<dbReference type="CDD" id="cd02696">
    <property type="entry name" value="MurNAc-LAA"/>
    <property type="match status" value="1"/>
</dbReference>
<evidence type="ECO:0000313" key="7">
    <source>
        <dbReference type="Proteomes" id="UP001165044"/>
    </source>
</evidence>
<evidence type="ECO:0000256" key="3">
    <source>
        <dbReference type="ARBA" id="ARBA00022801"/>
    </source>
</evidence>
<accession>A0ABQ5PXU4</accession>
<proteinExistence type="predicted"/>
<keyword evidence="3" id="KW-0378">Hydrolase</keyword>
<evidence type="ECO:0000313" key="6">
    <source>
        <dbReference type="EMBL" id="GLH66945.1"/>
    </source>
</evidence>
<dbReference type="Proteomes" id="UP001165044">
    <property type="component" value="Unassembled WGS sequence"/>
</dbReference>
<dbReference type="PANTHER" id="PTHR30404:SF0">
    <property type="entry name" value="N-ACETYLMURAMOYL-L-ALANINE AMIDASE AMIC"/>
    <property type="match status" value="1"/>
</dbReference>
<comment type="catalytic activity">
    <reaction evidence="1">
        <text>Hydrolyzes the link between N-acetylmuramoyl residues and L-amino acid residues in certain cell-wall glycopeptides.</text>
        <dbReference type="EC" id="3.5.1.28"/>
    </reaction>
</comment>
<dbReference type="RefSeq" id="WP_285607674.1">
    <property type="nucleotide sequence ID" value="NZ_BSDC01000001.1"/>
</dbReference>
<dbReference type="Gene3D" id="3.40.630.40">
    <property type="entry name" value="Zn-dependent exopeptidases"/>
    <property type="match status" value="1"/>
</dbReference>
<evidence type="ECO:0000256" key="2">
    <source>
        <dbReference type="ARBA" id="ARBA00011901"/>
    </source>
</evidence>
<evidence type="ECO:0000256" key="4">
    <source>
        <dbReference type="SAM" id="SignalP"/>
    </source>
</evidence>
<sequence length="559" mass="61465">MSLRWSAGLRHAAVLLPAVIAVAQEPAPVLAQARTPEGRAILLRLQFRKGLSTEGKALPKAFLAKGADASGWVPFEGLSPQGKRWALAALFPEDQWRQEEVRHRISHPEVESVWTLAALFTGHGQNYDRLMAENPELPEKLREGDVWRIPRSLLSADLGGLGKGPDRSQPEDELDDEARVAAYRGLLSFGEDAQGKFAAYRMRKGEALYSSVVIRYTDRVDPKGVNELAELIAQRSGIADVRGIQPGQLVKIPVAFLADPFQSEGSTGLAEEREVRAEVRRTTRVEAGPKLKGVRIILDAGHGGVDPGARANGLWESDFVYDITMRVRRLLEQETDAQVSSTIRYPALGFQSREAIRTPSRAAEILTSPPFAVDGESPSAVSVHLRWVLANDLFAAFRKTRGDAQKTLFLSFHADSLHPSARGSMVYVPGAALVPSTFALGGAKTGHVTEAKRSSRVAFTGREKLQGEARSRQFSEALLKALQKDNIPVHANRPIRNVIYRGHGKWVPAVIRYSTGATKALIEVANLTNENDAANLRDPDFRERYAVAVVNAIRAYYRR</sequence>
<organism evidence="6 7">
    <name type="scientific">Geothrix edaphica</name>
    <dbReference type="NCBI Taxonomy" id="2927976"/>
    <lineage>
        <taxon>Bacteria</taxon>
        <taxon>Pseudomonadati</taxon>
        <taxon>Acidobacteriota</taxon>
        <taxon>Holophagae</taxon>
        <taxon>Holophagales</taxon>
        <taxon>Holophagaceae</taxon>
        <taxon>Geothrix</taxon>
    </lineage>
</organism>
<feature type="chain" id="PRO_5047204530" description="N-acetylmuramoyl-L-alanine amidase" evidence="4">
    <location>
        <begin position="24"/>
        <end position="559"/>
    </location>
</feature>
<name>A0ABQ5PXU4_9BACT</name>
<reference evidence="6" key="1">
    <citation type="journal article" date="2023" name="Antonie Van Leeuwenhoek">
        <title>Mesoterricola silvestris gen. nov., sp. nov., Mesoterricola sediminis sp. nov., Geothrix oryzae sp. nov., Geothrix edaphica sp. nov., Geothrix rubra sp. nov., and Geothrix limicola sp. nov., six novel members of Acidobacteriota isolated from soils.</title>
        <authorList>
            <person name="Itoh H."/>
            <person name="Sugisawa Y."/>
            <person name="Mise K."/>
            <person name="Xu Z."/>
            <person name="Kuniyasu M."/>
            <person name="Ushijima N."/>
            <person name="Kawano K."/>
            <person name="Kobayashi E."/>
            <person name="Shiratori Y."/>
            <person name="Masuda Y."/>
            <person name="Senoo K."/>
        </authorList>
    </citation>
    <scope>NUCLEOTIDE SEQUENCE</scope>
    <source>
        <strain evidence="6">Red802</strain>
    </source>
</reference>
<dbReference type="InterPro" id="IPR002508">
    <property type="entry name" value="MurNAc-LAA_cat"/>
</dbReference>
<evidence type="ECO:0000256" key="1">
    <source>
        <dbReference type="ARBA" id="ARBA00001561"/>
    </source>
</evidence>
<dbReference type="PANTHER" id="PTHR30404">
    <property type="entry name" value="N-ACETYLMURAMOYL-L-ALANINE AMIDASE"/>
    <property type="match status" value="1"/>
</dbReference>
<dbReference type="EMBL" id="BSDC01000001">
    <property type="protein sequence ID" value="GLH66945.1"/>
    <property type="molecule type" value="Genomic_DNA"/>
</dbReference>
<dbReference type="SUPFAM" id="SSF53187">
    <property type="entry name" value="Zn-dependent exopeptidases"/>
    <property type="match status" value="1"/>
</dbReference>
<keyword evidence="4" id="KW-0732">Signal</keyword>
<evidence type="ECO:0000259" key="5">
    <source>
        <dbReference type="SMART" id="SM00646"/>
    </source>
</evidence>
<dbReference type="InterPro" id="IPR050695">
    <property type="entry name" value="N-acetylmuramoyl_amidase_3"/>
</dbReference>
<feature type="signal peptide" evidence="4">
    <location>
        <begin position="1"/>
        <end position="23"/>
    </location>
</feature>
<gene>
    <name evidence="6" type="ORF">GETHED_13090</name>
</gene>